<evidence type="ECO:0000256" key="1">
    <source>
        <dbReference type="SAM" id="Phobius"/>
    </source>
</evidence>
<dbReference type="EMBL" id="CABVPW010000010">
    <property type="protein sequence ID" value="VWB54630.1"/>
    <property type="molecule type" value="Genomic_DNA"/>
</dbReference>
<dbReference type="AlphaFoldDB" id="A0A6P2KDW9"/>
<reference evidence="2 3" key="1">
    <citation type="submission" date="2019-09" db="EMBL/GenBank/DDBJ databases">
        <authorList>
            <person name="Depoorter E."/>
        </authorList>
    </citation>
    <scope>NUCLEOTIDE SEQUENCE [LARGE SCALE GENOMIC DNA]</scope>
    <source>
        <strain evidence="2">LMG 23254</strain>
    </source>
</reference>
<organism evidence="2 3">
    <name type="scientific">Burkholderia lata (strain ATCC 17760 / DSM 23089 / LMG 22485 / NCIMB 9086 / R18194 / 383)</name>
    <dbReference type="NCBI Taxonomy" id="482957"/>
    <lineage>
        <taxon>Bacteria</taxon>
        <taxon>Pseudomonadati</taxon>
        <taxon>Pseudomonadota</taxon>
        <taxon>Betaproteobacteria</taxon>
        <taxon>Burkholderiales</taxon>
        <taxon>Burkholderiaceae</taxon>
        <taxon>Burkholderia</taxon>
        <taxon>Burkholderia cepacia complex</taxon>
    </lineage>
</organism>
<keyword evidence="1" id="KW-0472">Membrane</keyword>
<dbReference type="RefSeq" id="WP_254609743.1">
    <property type="nucleotide sequence ID" value="NZ_CABVPW010000010.1"/>
</dbReference>
<proteinExistence type="predicted"/>
<keyword evidence="1" id="KW-0812">Transmembrane</keyword>
<sequence>MNERNVINGAMFKGISAIAIGVSLLIASAINAQSTREFLKTSILVPGFVVKLDAGGYHPEIQFTTRTGQQISYRQGGIVTKVELGQRVEVRYQADDPDGSATMNVFAAIWDSTIVFTSIGVVAIVCGIMNLPSRA</sequence>
<dbReference type="Proteomes" id="UP000494218">
    <property type="component" value="Unassembled WGS sequence"/>
</dbReference>
<accession>A0A6P2KDW9</accession>
<keyword evidence="1" id="KW-1133">Transmembrane helix</keyword>
<evidence type="ECO:0000313" key="3">
    <source>
        <dbReference type="Proteomes" id="UP000494218"/>
    </source>
</evidence>
<protein>
    <recommendedName>
        <fullName evidence="4">DUF3592 domain-containing protein</fullName>
    </recommendedName>
</protein>
<feature type="transmembrane region" description="Helical" evidence="1">
    <location>
        <begin position="105"/>
        <end position="131"/>
    </location>
</feature>
<name>A0A6P2KDW9_BURL3</name>
<evidence type="ECO:0000313" key="2">
    <source>
        <dbReference type="EMBL" id="VWB54630.1"/>
    </source>
</evidence>
<gene>
    <name evidence="2" type="ORF">BLA23254_02498</name>
</gene>
<evidence type="ECO:0008006" key="4">
    <source>
        <dbReference type="Google" id="ProtNLM"/>
    </source>
</evidence>